<dbReference type="CDD" id="cd18622">
    <property type="entry name" value="GH32_Inu-like"/>
    <property type="match status" value="1"/>
</dbReference>
<dbReference type="FunFam" id="2.60.120.560:FF:000010">
    <property type="entry name" value="Glycoside hydrolase family 32 protein"/>
    <property type="match status" value="1"/>
</dbReference>
<dbReference type="KEGG" id="pno:SNOG_11049"/>
<evidence type="ECO:0000313" key="9">
    <source>
        <dbReference type="EMBL" id="QRD05137.1"/>
    </source>
</evidence>
<dbReference type="VEuPathDB" id="FungiDB:JI435_110490"/>
<dbReference type="PANTHER" id="PTHR42800:SF2">
    <property type="entry name" value="INVERTASE-RELATED"/>
    <property type="match status" value="1"/>
</dbReference>
<feature type="domain" description="Glycosyl hydrolase family 32 N-terminal" evidence="7">
    <location>
        <begin position="62"/>
        <end position="371"/>
    </location>
</feature>
<gene>
    <name evidence="9" type="ORF">JI435_110490</name>
</gene>
<dbReference type="InterPro" id="IPR013189">
    <property type="entry name" value="Glyco_hydro_32_C"/>
</dbReference>
<comment type="similarity">
    <text evidence="1 4">Belongs to the glycosyl hydrolase 32 family.</text>
</comment>
<evidence type="ECO:0000256" key="2">
    <source>
        <dbReference type="ARBA" id="ARBA00022801"/>
    </source>
</evidence>
<evidence type="ECO:0000256" key="4">
    <source>
        <dbReference type="RuleBase" id="RU362110"/>
    </source>
</evidence>
<keyword evidence="3 4" id="KW-0326">Glycosidase</keyword>
<feature type="chain" id="PRO_5034890857" description="Glycosyl hydrolase family 32 N-terminal domain-containing protein" evidence="6">
    <location>
        <begin position="22"/>
        <end position="576"/>
    </location>
</feature>
<dbReference type="Proteomes" id="UP000663193">
    <property type="component" value="Chromosome 18"/>
</dbReference>
<feature type="domain" description="Glycosyl hydrolase family 32 C-terminal" evidence="8">
    <location>
        <begin position="457"/>
        <end position="531"/>
    </location>
</feature>
<dbReference type="OMA" id="GTEWRHA"/>
<dbReference type="AlphaFoldDB" id="A0A7U2I8G1"/>
<evidence type="ECO:0008006" key="11">
    <source>
        <dbReference type="Google" id="ProtNLM"/>
    </source>
</evidence>
<dbReference type="InterPro" id="IPR001362">
    <property type="entry name" value="Glyco_hydro_32"/>
</dbReference>
<dbReference type="Gene3D" id="2.115.10.20">
    <property type="entry name" value="Glycosyl hydrolase domain, family 43"/>
    <property type="match status" value="1"/>
</dbReference>
<feature type="compositionally biased region" description="Polar residues" evidence="5">
    <location>
        <begin position="38"/>
        <end position="48"/>
    </location>
</feature>
<dbReference type="Pfam" id="PF00251">
    <property type="entry name" value="Glyco_hydro_32N"/>
    <property type="match status" value="1"/>
</dbReference>
<dbReference type="GO" id="GO:0005975">
    <property type="term" value="P:carbohydrate metabolic process"/>
    <property type="evidence" value="ECO:0007669"/>
    <property type="project" value="InterPro"/>
</dbReference>
<protein>
    <recommendedName>
        <fullName evidence="11">Glycosyl hydrolase family 32 N-terminal domain-containing protein</fullName>
    </recommendedName>
</protein>
<organism evidence="9 10">
    <name type="scientific">Phaeosphaeria nodorum (strain SN15 / ATCC MYA-4574 / FGSC 10173)</name>
    <name type="common">Glume blotch fungus</name>
    <name type="synonym">Parastagonospora nodorum</name>
    <dbReference type="NCBI Taxonomy" id="321614"/>
    <lineage>
        <taxon>Eukaryota</taxon>
        <taxon>Fungi</taxon>
        <taxon>Dikarya</taxon>
        <taxon>Ascomycota</taxon>
        <taxon>Pezizomycotina</taxon>
        <taxon>Dothideomycetes</taxon>
        <taxon>Pleosporomycetidae</taxon>
        <taxon>Pleosporales</taxon>
        <taxon>Pleosporineae</taxon>
        <taxon>Phaeosphaeriaceae</taxon>
        <taxon>Parastagonospora</taxon>
    </lineage>
</organism>
<evidence type="ECO:0000313" key="10">
    <source>
        <dbReference type="Proteomes" id="UP000663193"/>
    </source>
</evidence>
<dbReference type="Gene3D" id="2.60.120.560">
    <property type="entry name" value="Exo-inulinase, domain 1"/>
    <property type="match status" value="1"/>
</dbReference>
<evidence type="ECO:0000259" key="8">
    <source>
        <dbReference type="Pfam" id="PF08244"/>
    </source>
</evidence>
<keyword evidence="2 4" id="KW-0378">Hydrolase</keyword>
<proteinExistence type="inferred from homology"/>
<dbReference type="EMBL" id="CP069040">
    <property type="protein sequence ID" value="QRD05137.1"/>
    <property type="molecule type" value="Genomic_DNA"/>
</dbReference>
<sequence length="576" mass="62277">MTTLTMNTLTAFLSIVSLASAQSSASSSTGLQSPTSTYSQPNVPTGTVISGDYDGALRPQVHFSPPNGFMNDPNGMFVDENGTYHLYYQYNPTANIAGNQHWGHATSDDGYTWTNQPIAIFPGGPTEGIFSGSSVVDANNTSGFFPNQTNGVVAVYTVNRPEDQTQHIAYSHDGGYTFTKYEANPVIAPGGTNPTQFRDPKVIWYEGTERWVMVVAYPIDFKIGIFSSPNLIDWKPESNFSHYGVVGLQYECPNLVEMPVHGNSTVDEPLYTMLISINPGAPLGGSVTEYFVGTFNGTHFDPLDPQTRFTDFAKDNYAAQFYYGTAADADPVSVGWASNWQYTNVLPTAGEEVGDGFRSVMTIPRGHYLKDLPRYGLTLISYPWNIMSIVESELASNDSLGNGTVMVDYSKVKSGALYFEANVTGLATDKLGGTLNFTFTSSKTGESVSGGTWLSGDLWLDRGETDGFKNPFFTDKFSATGLFNPAEGSWKLSGVIDRSIIEIFLNGGELSATSVFFPSAPLDTMEVATTGLHPDAKVSVGVWALQAAWLNQADANGIVPSKNGTNSTQYAGKRLL</sequence>
<dbReference type="FunFam" id="2.115.10.20:FF:000002">
    <property type="entry name" value="Invertase 2"/>
    <property type="match status" value="1"/>
</dbReference>
<accession>A0A7U2I8G1</accession>
<dbReference type="SUPFAM" id="SSF75005">
    <property type="entry name" value="Arabinanase/levansucrase/invertase"/>
    <property type="match status" value="1"/>
</dbReference>
<reference evidence="10" key="1">
    <citation type="journal article" date="2021" name="BMC Genomics">
        <title>Chromosome-level genome assembly and manually-curated proteome of model necrotroph Parastagonospora nodorum Sn15 reveals a genome-wide trove of candidate effector homologs, and redundancy of virulence-related functions within an accessory chromosome.</title>
        <authorList>
            <person name="Bertazzoni S."/>
            <person name="Jones D.A.B."/>
            <person name="Phan H.T."/>
            <person name="Tan K.-C."/>
            <person name="Hane J.K."/>
        </authorList>
    </citation>
    <scope>NUCLEOTIDE SEQUENCE [LARGE SCALE GENOMIC DNA]</scope>
    <source>
        <strain evidence="10">SN15 / ATCC MYA-4574 / FGSC 10173)</strain>
    </source>
</reference>
<evidence type="ECO:0000256" key="5">
    <source>
        <dbReference type="SAM" id="MobiDB-lite"/>
    </source>
</evidence>
<dbReference type="SMART" id="SM00640">
    <property type="entry name" value="Glyco_32"/>
    <property type="match status" value="1"/>
</dbReference>
<keyword evidence="10" id="KW-1185">Reference proteome</keyword>
<dbReference type="OrthoDB" id="202537at2759"/>
<dbReference type="InterPro" id="IPR013320">
    <property type="entry name" value="ConA-like_dom_sf"/>
</dbReference>
<dbReference type="Pfam" id="PF08244">
    <property type="entry name" value="Glyco_hydro_32C"/>
    <property type="match status" value="1"/>
</dbReference>
<evidence type="ECO:0000256" key="1">
    <source>
        <dbReference type="ARBA" id="ARBA00009902"/>
    </source>
</evidence>
<dbReference type="RefSeq" id="XP_001801302.1">
    <property type="nucleotide sequence ID" value="XM_001801250.1"/>
</dbReference>
<feature type="compositionally biased region" description="Low complexity" evidence="5">
    <location>
        <begin position="25"/>
        <end position="37"/>
    </location>
</feature>
<dbReference type="InterPro" id="IPR018053">
    <property type="entry name" value="Glyco_hydro_32_AS"/>
</dbReference>
<dbReference type="SUPFAM" id="SSF49899">
    <property type="entry name" value="Concanavalin A-like lectins/glucanases"/>
    <property type="match status" value="1"/>
</dbReference>
<evidence type="ECO:0000256" key="3">
    <source>
        <dbReference type="ARBA" id="ARBA00023295"/>
    </source>
</evidence>
<keyword evidence="6" id="KW-0732">Signal</keyword>
<dbReference type="GO" id="GO:0004553">
    <property type="term" value="F:hydrolase activity, hydrolyzing O-glycosyl compounds"/>
    <property type="evidence" value="ECO:0007669"/>
    <property type="project" value="InterPro"/>
</dbReference>
<evidence type="ECO:0000256" key="6">
    <source>
        <dbReference type="SAM" id="SignalP"/>
    </source>
</evidence>
<dbReference type="PROSITE" id="PS00609">
    <property type="entry name" value="GLYCOSYL_HYDROL_F32"/>
    <property type="match status" value="1"/>
</dbReference>
<feature type="region of interest" description="Disordered" evidence="5">
    <location>
        <begin position="25"/>
        <end position="51"/>
    </location>
</feature>
<name>A0A7U2I8G1_PHANO</name>
<dbReference type="InterPro" id="IPR013148">
    <property type="entry name" value="Glyco_hydro_32_N"/>
</dbReference>
<feature type="signal peptide" evidence="6">
    <location>
        <begin position="1"/>
        <end position="21"/>
    </location>
</feature>
<evidence type="ECO:0000259" key="7">
    <source>
        <dbReference type="Pfam" id="PF00251"/>
    </source>
</evidence>
<dbReference type="PANTHER" id="PTHR42800">
    <property type="entry name" value="EXOINULINASE INUD (AFU_ORTHOLOGUE AFUA_5G00480)"/>
    <property type="match status" value="1"/>
</dbReference>
<dbReference type="InterPro" id="IPR023296">
    <property type="entry name" value="Glyco_hydro_beta-prop_sf"/>
</dbReference>